<keyword evidence="1" id="KW-0963">Cytoplasm</keyword>
<evidence type="ECO:0000256" key="2">
    <source>
        <dbReference type="ARBA" id="ARBA00022618"/>
    </source>
</evidence>
<reference evidence="5" key="1">
    <citation type="submission" date="2020-05" db="EMBL/GenBank/DDBJ databases">
        <authorList>
            <person name="Chiriac C."/>
            <person name="Salcher M."/>
            <person name="Ghai R."/>
            <person name="Kavagutti S V."/>
        </authorList>
    </citation>
    <scope>NUCLEOTIDE SEQUENCE</scope>
</reference>
<keyword evidence="4" id="KW-0131">Cell cycle</keyword>
<keyword evidence="2" id="KW-0132">Cell division</keyword>
<dbReference type="InterPro" id="IPR036388">
    <property type="entry name" value="WH-like_DNA-bd_sf"/>
</dbReference>
<dbReference type="InterPro" id="IPR005234">
    <property type="entry name" value="ScpB_csome_segregation"/>
</dbReference>
<dbReference type="PANTHER" id="PTHR34298:SF2">
    <property type="entry name" value="SEGREGATION AND CONDENSATION PROTEIN B"/>
    <property type="match status" value="1"/>
</dbReference>
<keyword evidence="3" id="KW-0159">Chromosome partition</keyword>
<evidence type="ECO:0000256" key="1">
    <source>
        <dbReference type="ARBA" id="ARBA00022490"/>
    </source>
</evidence>
<dbReference type="AlphaFoldDB" id="A0A6J5YNR5"/>
<dbReference type="GO" id="GO:0051304">
    <property type="term" value="P:chromosome separation"/>
    <property type="evidence" value="ECO:0007669"/>
    <property type="project" value="InterPro"/>
</dbReference>
<dbReference type="PIRSF" id="PIRSF019345">
    <property type="entry name" value="ScpB"/>
    <property type="match status" value="1"/>
</dbReference>
<protein>
    <submittedName>
        <fullName evidence="5">Unannotated protein</fullName>
    </submittedName>
</protein>
<evidence type="ECO:0000313" key="5">
    <source>
        <dbReference type="EMBL" id="CAB4330528.1"/>
    </source>
</evidence>
<gene>
    <name evidence="5" type="ORF">UFOPK3775_00122</name>
</gene>
<evidence type="ECO:0000256" key="4">
    <source>
        <dbReference type="ARBA" id="ARBA00023306"/>
    </source>
</evidence>
<evidence type="ECO:0000256" key="3">
    <source>
        <dbReference type="ARBA" id="ARBA00022829"/>
    </source>
</evidence>
<dbReference type="Gene3D" id="1.10.10.10">
    <property type="entry name" value="Winged helix-like DNA-binding domain superfamily/Winged helix DNA-binding domain"/>
    <property type="match status" value="2"/>
</dbReference>
<dbReference type="SUPFAM" id="SSF46785">
    <property type="entry name" value="Winged helix' DNA-binding domain"/>
    <property type="match status" value="2"/>
</dbReference>
<organism evidence="5">
    <name type="scientific">freshwater metagenome</name>
    <dbReference type="NCBI Taxonomy" id="449393"/>
    <lineage>
        <taxon>unclassified sequences</taxon>
        <taxon>metagenomes</taxon>
        <taxon>ecological metagenomes</taxon>
    </lineage>
</organism>
<dbReference type="NCBIfam" id="TIGR00281">
    <property type="entry name" value="SMC-Scp complex subunit ScpB"/>
    <property type="match status" value="1"/>
</dbReference>
<dbReference type="EMBL" id="CAESAK010000008">
    <property type="protein sequence ID" value="CAB4330528.1"/>
    <property type="molecule type" value="Genomic_DNA"/>
</dbReference>
<name>A0A6J5YNR5_9ZZZZ</name>
<dbReference type="PANTHER" id="PTHR34298">
    <property type="entry name" value="SEGREGATION AND CONDENSATION PROTEIN B"/>
    <property type="match status" value="1"/>
</dbReference>
<accession>A0A6J5YNR5</accession>
<proteinExistence type="predicted"/>
<dbReference type="GO" id="GO:0051301">
    <property type="term" value="P:cell division"/>
    <property type="evidence" value="ECO:0007669"/>
    <property type="project" value="UniProtKB-KW"/>
</dbReference>
<dbReference type="Pfam" id="PF04079">
    <property type="entry name" value="SMC_ScpB"/>
    <property type="match status" value="1"/>
</dbReference>
<dbReference type="InterPro" id="IPR036390">
    <property type="entry name" value="WH_DNA-bd_sf"/>
</dbReference>
<sequence length="206" mass="22590">MMSEVEVEGTNVTEPSEGQLTHVYDKATLGRSIEAILMVVDEPVTELTLASVLEVTVDQVVESLEALTGSYGDRGFALKAINGGWRFYSDPEFSQAVEKFVLDGQQNRLTQAALETLAVIAYRQPISRARVSAIRGVNVEAVMKTLITRGLVEEYGVENETGAILYKSTSYFLERLGLNKIEDLPPLAPHLPDIDGLDEILDSLTD</sequence>